<gene>
    <name evidence="2" type="ORF">SDC9_144607</name>
</gene>
<sequence length="131" mass="14684">MQQLAGSAHGVESEQDQPVERRIQPARPVGAVRRLAADGGNILRKRIDVDVPPVEMLVVNDDLIRPALVQPFDQREQVGHEHALPEAELRKRRIGLLITHDTGNTLDVTTDHVFFHDAPHIIRPICRFSGK</sequence>
<organism evidence="2">
    <name type="scientific">bioreactor metagenome</name>
    <dbReference type="NCBI Taxonomy" id="1076179"/>
    <lineage>
        <taxon>unclassified sequences</taxon>
        <taxon>metagenomes</taxon>
        <taxon>ecological metagenomes</taxon>
    </lineage>
</organism>
<evidence type="ECO:0000313" key="2">
    <source>
        <dbReference type="EMBL" id="MPM97434.1"/>
    </source>
</evidence>
<reference evidence="2" key="1">
    <citation type="submission" date="2019-08" db="EMBL/GenBank/DDBJ databases">
        <authorList>
            <person name="Kucharzyk K."/>
            <person name="Murdoch R.W."/>
            <person name="Higgins S."/>
            <person name="Loffler F."/>
        </authorList>
    </citation>
    <scope>NUCLEOTIDE SEQUENCE</scope>
</reference>
<protein>
    <submittedName>
        <fullName evidence="2">Uncharacterized protein</fullName>
    </submittedName>
</protein>
<evidence type="ECO:0000256" key="1">
    <source>
        <dbReference type="SAM" id="MobiDB-lite"/>
    </source>
</evidence>
<accession>A0A645E6I2</accession>
<dbReference type="AlphaFoldDB" id="A0A645E6I2"/>
<comment type="caution">
    <text evidence="2">The sequence shown here is derived from an EMBL/GenBank/DDBJ whole genome shotgun (WGS) entry which is preliminary data.</text>
</comment>
<feature type="region of interest" description="Disordered" evidence="1">
    <location>
        <begin position="1"/>
        <end position="26"/>
    </location>
</feature>
<proteinExistence type="predicted"/>
<name>A0A645E6I2_9ZZZZ</name>
<dbReference type="EMBL" id="VSSQ01043717">
    <property type="protein sequence ID" value="MPM97434.1"/>
    <property type="molecule type" value="Genomic_DNA"/>
</dbReference>